<gene>
    <name evidence="5" type="primary">LOC104604955</name>
</gene>
<reference evidence="5" key="1">
    <citation type="submission" date="2025-08" db="UniProtKB">
        <authorList>
            <consortium name="RefSeq"/>
        </authorList>
    </citation>
    <scope>IDENTIFICATION</scope>
</reference>
<dbReference type="AlphaFoldDB" id="A0A1U8AX06"/>
<keyword evidence="4" id="KW-1185">Reference proteome</keyword>
<dbReference type="PROSITE" id="PS51649">
    <property type="entry name" value="NPH3"/>
    <property type="match status" value="1"/>
</dbReference>
<dbReference type="InterPro" id="IPR043454">
    <property type="entry name" value="NPH3/RPT2-like"/>
</dbReference>
<evidence type="ECO:0000313" key="4">
    <source>
        <dbReference type="Proteomes" id="UP000189703"/>
    </source>
</evidence>
<feature type="domain" description="NPH3" evidence="3">
    <location>
        <begin position="151"/>
        <end position="402"/>
    </location>
</feature>
<dbReference type="PANTHER" id="PTHR32370">
    <property type="entry name" value="OS12G0117600 PROTEIN"/>
    <property type="match status" value="1"/>
</dbReference>
<accession>A0A1U8AX06</accession>
<sequence>MSKSRNDKVIFHDFPGGAQGFELMARFCYNNGRIEVTPSNIILLNSVAHFMGMAKDVSGTQNLIEQTEKSLEGIPDWTWSEILVALKQYQDFPLVENSSAILQKCLDSLVPRLAMSSDVSPSTSSPDSSGFRLSCDTRSTESMKNSFSRATWWFEDFVVLHLNLIENLIKAMIAQKFSHVILSRFLFYYQKSRFSGATSDEKRMIVESVAEMLFSLHWSSVSCKNLFGILRVALSLNVNKCCRNRLESMIGSQLDQATLDNLLVPSPPGVAYLYDVNLVLRFLRSFLRGGGCWVSSARLKKVGSLMDLYIAEVAPDSCLKPSKFVALAVALPESARDSHDGIYRAMDMYLEVHAGLSEEERMKICCALNYEKLSSEACKHLAQNSKFPSRTAVQALISQHSKLKSLIQDTSYVKPISDSPFSYSEKGTKLKKVEDGDQVVLYARKLDLSSENEKLRAHLQGMQWRVMELEKVCRKMQTQMAKIMKSRLSSSSNARSLPRLCS</sequence>
<evidence type="ECO:0000256" key="2">
    <source>
        <dbReference type="PROSITE-ProRule" id="PRU00982"/>
    </source>
</evidence>
<dbReference type="GO" id="GO:0016567">
    <property type="term" value="P:protein ubiquitination"/>
    <property type="evidence" value="ECO:0007669"/>
    <property type="project" value="UniProtKB-UniPathway"/>
</dbReference>
<dbReference type="GeneID" id="104604955"/>
<keyword evidence="1" id="KW-0833">Ubl conjugation pathway</keyword>
<dbReference type="Pfam" id="PF03000">
    <property type="entry name" value="NPH3"/>
    <property type="match status" value="1"/>
</dbReference>
<dbReference type="OrthoDB" id="624345at2759"/>
<evidence type="ECO:0000259" key="3">
    <source>
        <dbReference type="PROSITE" id="PS51649"/>
    </source>
</evidence>
<dbReference type="InterPro" id="IPR027356">
    <property type="entry name" value="NPH3_dom"/>
</dbReference>
<dbReference type="RefSeq" id="XP_010267841.1">
    <property type="nucleotide sequence ID" value="XM_010269539.2"/>
</dbReference>
<evidence type="ECO:0000313" key="5">
    <source>
        <dbReference type="RefSeq" id="XP_010267841.1"/>
    </source>
</evidence>
<organism evidence="4 5">
    <name type="scientific">Nelumbo nucifera</name>
    <name type="common">Sacred lotus</name>
    <dbReference type="NCBI Taxonomy" id="4432"/>
    <lineage>
        <taxon>Eukaryota</taxon>
        <taxon>Viridiplantae</taxon>
        <taxon>Streptophyta</taxon>
        <taxon>Embryophyta</taxon>
        <taxon>Tracheophyta</taxon>
        <taxon>Spermatophyta</taxon>
        <taxon>Magnoliopsida</taxon>
        <taxon>Proteales</taxon>
        <taxon>Nelumbonaceae</taxon>
        <taxon>Nelumbo</taxon>
    </lineage>
</organism>
<name>A0A1U8AX06_NELNU</name>
<dbReference type="OMA" id="ITPFNIC"/>
<proteinExistence type="inferred from homology"/>
<dbReference type="UniPathway" id="UPA00143"/>
<evidence type="ECO:0000256" key="1">
    <source>
        <dbReference type="ARBA" id="ARBA00022786"/>
    </source>
</evidence>
<protein>
    <submittedName>
        <fullName evidence="5">BTB/POZ domain-containing protein At3g22104-like isoform X2</fullName>
    </submittedName>
</protein>
<dbReference type="Proteomes" id="UP000189703">
    <property type="component" value="Unplaced"/>
</dbReference>
<comment type="similarity">
    <text evidence="2">Belongs to the NPH3 family.</text>
</comment>